<feature type="domain" description="Acyl-CoA dehydrogenase/oxidase N-terminal" evidence="3">
    <location>
        <begin position="22"/>
        <end position="94"/>
    </location>
</feature>
<dbReference type="InterPro" id="IPR036250">
    <property type="entry name" value="AcylCo_DH-like_C"/>
</dbReference>
<reference evidence="5" key="1">
    <citation type="submission" date="2023-07" db="EMBL/GenBank/DDBJ databases">
        <title>Marinobacter sp. chi1 genome sequencing and assembly.</title>
        <authorList>
            <person name="Park S."/>
        </authorList>
    </citation>
    <scope>NUCLEOTIDE SEQUENCE</scope>
    <source>
        <strain evidence="5">Chi1</strain>
    </source>
</reference>
<proteinExistence type="predicted"/>
<organism evidence="5 6">
    <name type="scientific">Marinobacter suaedae</name>
    <dbReference type="NCBI Taxonomy" id="3057675"/>
    <lineage>
        <taxon>Bacteria</taxon>
        <taxon>Pseudomonadati</taxon>
        <taxon>Pseudomonadota</taxon>
        <taxon>Gammaproteobacteria</taxon>
        <taxon>Pseudomonadales</taxon>
        <taxon>Marinobacteraceae</taxon>
        <taxon>Marinobacter</taxon>
    </lineage>
</organism>
<feature type="transmembrane region" description="Helical" evidence="2">
    <location>
        <begin position="224"/>
        <end position="245"/>
    </location>
</feature>
<evidence type="ECO:0000313" key="5">
    <source>
        <dbReference type="EMBL" id="MDO3720918.1"/>
    </source>
</evidence>
<evidence type="ECO:0000256" key="1">
    <source>
        <dbReference type="ARBA" id="ARBA00023002"/>
    </source>
</evidence>
<dbReference type="PANTHER" id="PTHR43884:SF12">
    <property type="entry name" value="ISOVALERYL-COA DEHYDROGENASE, MITOCHONDRIAL-RELATED"/>
    <property type="match status" value="1"/>
</dbReference>
<dbReference type="InterPro" id="IPR013786">
    <property type="entry name" value="AcylCoA_DH/ox_N"/>
</dbReference>
<dbReference type="InterPro" id="IPR009100">
    <property type="entry name" value="AcylCoA_DH/oxidase_NM_dom_sf"/>
</dbReference>
<keyword evidence="2" id="KW-1133">Transmembrane helix</keyword>
<comment type="caution">
    <text evidence="5">The sequence shown here is derived from an EMBL/GenBank/DDBJ whole genome shotgun (WGS) entry which is preliminary data.</text>
</comment>
<dbReference type="Pfam" id="PF02771">
    <property type="entry name" value="Acyl-CoA_dh_N"/>
    <property type="match status" value="1"/>
</dbReference>
<dbReference type="InterPro" id="IPR046373">
    <property type="entry name" value="Acyl-CoA_Oxase/DH_mid-dom_sf"/>
</dbReference>
<evidence type="ECO:0000259" key="4">
    <source>
        <dbReference type="Pfam" id="PF08028"/>
    </source>
</evidence>
<feature type="domain" description="Acyl-CoA dehydrogenase C-terminal" evidence="4">
    <location>
        <begin position="249"/>
        <end position="350"/>
    </location>
</feature>
<dbReference type="Gene3D" id="1.20.140.10">
    <property type="entry name" value="Butyryl-CoA Dehydrogenase, subunit A, domain 3"/>
    <property type="match status" value="1"/>
</dbReference>
<accession>A0ABT8VY45</accession>
<dbReference type="EMBL" id="JAUMIS010000001">
    <property type="protein sequence ID" value="MDO3720918.1"/>
    <property type="molecule type" value="Genomic_DNA"/>
</dbReference>
<evidence type="ECO:0000259" key="3">
    <source>
        <dbReference type="Pfam" id="PF02771"/>
    </source>
</evidence>
<sequence>MKQSTQLFDRLEGITSIYAANGQEADNSDRFSVENYQLLKQHNIFSAMVPEDLGGGGASYSDMCQLLQQLAGLHPATTLSLSMHQHIVAANRYNHTQGRPGKALLEKVAANELALISTGAGDWLASNGTLTKTEGGYLMSATKHFASGSPGGDVFVTSAPYEDPEDGWMVFHFPVSTKAEGVQILDNWRPMGMRGSGSNSVVMKDVFVPEETIAARRPRGEYHAMWSVVLPVALPLIMSVYCGIAKKAAEKARERCKQSQDPVTPYLLGEMENALTTADITVKDMIRIVDDFNFTADLDTVNEIVKRKTIAAEACKETARKAVEACGGPGYLRDFGIESLLRDVMASHFHPLQEKRQHLFTGSLAMGQEPPGQAFQS</sequence>
<dbReference type="InterPro" id="IPR037069">
    <property type="entry name" value="AcylCoA_DH/ox_N_sf"/>
</dbReference>
<keyword evidence="1 5" id="KW-0560">Oxidoreductase</keyword>
<keyword evidence="6" id="KW-1185">Reference proteome</keyword>
<dbReference type="SUPFAM" id="SSF47203">
    <property type="entry name" value="Acyl-CoA dehydrogenase C-terminal domain-like"/>
    <property type="match status" value="1"/>
</dbReference>
<dbReference type="InterPro" id="IPR013107">
    <property type="entry name" value="Acyl-CoA_DH_C"/>
</dbReference>
<dbReference type="SUPFAM" id="SSF56645">
    <property type="entry name" value="Acyl-CoA dehydrogenase NM domain-like"/>
    <property type="match status" value="1"/>
</dbReference>
<keyword evidence="2" id="KW-0812">Transmembrane</keyword>
<protein>
    <submittedName>
        <fullName evidence="5">Acyl-CoA dehydrogenase family protein</fullName>
        <ecNumber evidence="5">1.-.-.-</ecNumber>
    </submittedName>
</protein>
<name>A0ABT8VY45_9GAMM</name>
<dbReference type="EC" id="1.-.-.-" evidence="5"/>
<gene>
    <name evidence="5" type="ORF">QVZ43_04235</name>
</gene>
<dbReference type="PANTHER" id="PTHR43884">
    <property type="entry name" value="ACYL-COA DEHYDROGENASE"/>
    <property type="match status" value="1"/>
</dbReference>
<dbReference type="Pfam" id="PF08028">
    <property type="entry name" value="Acyl-CoA_dh_2"/>
    <property type="match status" value="1"/>
</dbReference>
<evidence type="ECO:0000313" key="6">
    <source>
        <dbReference type="Proteomes" id="UP001168640"/>
    </source>
</evidence>
<dbReference type="Gene3D" id="2.40.110.10">
    <property type="entry name" value="Butyryl-CoA Dehydrogenase, subunit A, domain 2"/>
    <property type="match status" value="1"/>
</dbReference>
<keyword evidence="2" id="KW-0472">Membrane</keyword>
<dbReference type="GO" id="GO:0016491">
    <property type="term" value="F:oxidoreductase activity"/>
    <property type="evidence" value="ECO:0007669"/>
    <property type="project" value="UniProtKB-KW"/>
</dbReference>
<evidence type="ECO:0000256" key="2">
    <source>
        <dbReference type="SAM" id="Phobius"/>
    </source>
</evidence>
<dbReference type="PIRSF" id="PIRSF016578">
    <property type="entry name" value="HsaA"/>
    <property type="match status" value="1"/>
</dbReference>
<dbReference type="Gene3D" id="1.10.540.10">
    <property type="entry name" value="Acyl-CoA dehydrogenase/oxidase, N-terminal domain"/>
    <property type="match status" value="1"/>
</dbReference>
<dbReference type="RefSeq" id="WP_302908991.1">
    <property type="nucleotide sequence ID" value="NZ_JAUMIS010000001.1"/>
</dbReference>
<dbReference type="Proteomes" id="UP001168640">
    <property type="component" value="Unassembled WGS sequence"/>
</dbReference>